<dbReference type="GO" id="GO:0140662">
    <property type="term" value="F:ATP-dependent protein folding chaperone"/>
    <property type="evidence" value="ECO:0007669"/>
    <property type="project" value="InterPro"/>
</dbReference>
<keyword evidence="5" id="KW-0346">Stress response</keyword>
<evidence type="ECO:0000256" key="7">
    <source>
        <dbReference type="ARBA" id="ARBA00067988"/>
    </source>
</evidence>
<protein>
    <recommendedName>
        <fullName evidence="8">Chaperone protein HtpG</fullName>
    </recommendedName>
    <alternativeName>
        <fullName evidence="7">Chaperone protein htpG</fullName>
    </alternativeName>
    <alternativeName>
        <fullName evidence="9 10">Heat shock protein HtpG</fullName>
    </alternativeName>
</protein>
<dbReference type="GO" id="GO:0016887">
    <property type="term" value="F:ATP hydrolysis activity"/>
    <property type="evidence" value="ECO:0007669"/>
    <property type="project" value="InterPro"/>
</dbReference>
<dbReference type="SUPFAM" id="SSF54211">
    <property type="entry name" value="Ribosomal protein S5 domain 2-like"/>
    <property type="match status" value="1"/>
</dbReference>
<evidence type="ECO:0000256" key="6">
    <source>
        <dbReference type="ARBA" id="ARBA00023186"/>
    </source>
</evidence>
<feature type="binding site" evidence="11">
    <location>
        <begin position="96"/>
        <end position="97"/>
    </location>
    <ligand>
        <name>ATP</name>
        <dbReference type="ChEBI" id="CHEBI:30616"/>
    </ligand>
</feature>
<dbReference type="GO" id="GO:0051082">
    <property type="term" value="F:unfolded protein binding"/>
    <property type="evidence" value="ECO:0007669"/>
    <property type="project" value="InterPro"/>
</dbReference>
<dbReference type="Pfam" id="PF00183">
    <property type="entry name" value="HSP90"/>
    <property type="match status" value="1"/>
</dbReference>
<dbReference type="SUPFAM" id="SSF55874">
    <property type="entry name" value="ATPase domain of HSP90 chaperone/DNA topoisomerase II/histidine kinase"/>
    <property type="match status" value="1"/>
</dbReference>
<dbReference type="Gene3D" id="3.40.50.11260">
    <property type="match status" value="1"/>
</dbReference>
<dbReference type="InterPro" id="IPR001404">
    <property type="entry name" value="Hsp90_fam"/>
</dbReference>
<evidence type="ECO:0000256" key="9">
    <source>
        <dbReference type="ARBA" id="ARBA00079544"/>
    </source>
</evidence>
<dbReference type="PRINTS" id="PR00775">
    <property type="entry name" value="HEATSHOCK90"/>
</dbReference>
<evidence type="ECO:0000256" key="8">
    <source>
        <dbReference type="ARBA" id="ARBA00070675"/>
    </source>
</evidence>
<evidence type="ECO:0000313" key="13">
    <source>
        <dbReference type="EMBL" id="PWB04451.1"/>
    </source>
</evidence>
<organism evidence="13 14">
    <name type="scientific">Duncaniella muris</name>
    <dbReference type="NCBI Taxonomy" id="2094150"/>
    <lineage>
        <taxon>Bacteria</taxon>
        <taxon>Pseudomonadati</taxon>
        <taxon>Bacteroidota</taxon>
        <taxon>Bacteroidia</taxon>
        <taxon>Bacteroidales</taxon>
        <taxon>Muribaculaceae</taxon>
        <taxon>Duncaniella</taxon>
    </lineage>
</organism>
<evidence type="ECO:0000256" key="11">
    <source>
        <dbReference type="PIRSR" id="PIRSR002583-1"/>
    </source>
</evidence>
<evidence type="ECO:0000256" key="10">
    <source>
        <dbReference type="ARBA" id="ARBA00080411"/>
    </source>
</evidence>
<name>A0A2V1INC5_9BACT</name>
<dbReference type="RefSeq" id="WP_107031007.1">
    <property type="nucleotide sequence ID" value="NZ_CAOLBL010000005.1"/>
</dbReference>
<dbReference type="Gene3D" id="3.30.230.80">
    <property type="match status" value="1"/>
</dbReference>
<dbReference type="NCBIfam" id="NF003555">
    <property type="entry name" value="PRK05218.1"/>
    <property type="match status" value="1"/>
</dbReference>
<gene>
    <name evidence="13" type="ORF">C5O23_00600</name>
</gene>
<sequence>MQKGQIGVTTENIFPVIKKFLYSDHEIFLRELVSNAIDATQKLKTLASFGEFKGELGEMDVRVKVDKEAGTLTVSDRGIGMTAEDIDKYINQIAFSGAEEFVNKYKDTANAIIGHFGLGFYSAFMVAKKVEIRSLSYKEDAEAVCWECDGSPEYSMGPADKAERGTDIVLYIDDDNKEFLEQARIDTLLKKYCRFLPVPVISGKVQEWKDGKYVDTDKDKVVNDTEPTWTKKPSELTDEDYRKFYRELYPGQEDPLFWIHLNVDYPFTLTGILFFPKIKSNLDIRKDRIQLYCNQVFVTDSVEGVVPEFMTLLQGVIDSPDIPLNVSRSYLQSDTAVKKISGYITKKVASRLEELFKENRADFESKWDDIKIFIEYGMLTDEKFCDAAMKFVLLRDTEGKYFTLEEYRALVESAQTDKDGNVVYIYATDPTGQFSFINAANEKGYNVLLMDGQLDGHFISMLESKLEKTRFVRVDSEVAEKLIPKEDSKDSGLNADQISLLTPLFRSQIPAVDKAEFLVSFESLDPAASPILITQNEYMRRMKDMAATQAGMSFYAELPDSYNLIVNTSQPVVARILDEAEKALADKLTPLSASIDSDNEKITTLRAEIKDNKPTDEQKAEEQRLTDSVEKARKEKDEIIGRYAAEKPVVKQAIDLALLSNGLLRGRDLSEFIKRSTAML</sequence>
<dbReference type="PIRSF" id="PIRSF002583">
    <property type="entry name" value="Hsp90"/>
    <property type="match status" value="1"/>
</dbReference>
<evidence type="ECO:0000256" key="4">
    <source>
        <dbReference type="ARBA" id="ARBA00022840"/>
    </source>
</evidence>
<dbReference type="Proteomes" id="UP000244905">
    <property type="component" value="Unassembled WGS sequence"/>
</dbReference>
<dbReference type="Gene3D" id="3.30.565.10">
    <property type="entry name" value="Histidine kinase-like ATPase, C-terminal domain"/>
    <property type="match status" value="1"/>
</dbReference>
<keyword evidence="4 11" id="KW-0067">ATP-binding</keyword>
<dbReference type="PROSITE" id="PS00298">
    <property type="entry name" value="HSP90"/>
    <property type="match status" value="1"/>
</dbReference>
<keyword evidence="2" id="KW-0963">Cytoplasm</keyword>
<dbReference type="InterPro" id="IPR036890">
    <property type="entry name" value="HATPase_C_sf"/>
</dbReference>
<proteinExistence type="inferred from homology"/>
<comment type="caution">
    <text evidence="13">The sequence shown here is derived from an EMBL/GenBank/DDBJ whole genome shotgun (WGS) entry which is preliminary data.</text>
</comment>
<evidence type="ECO:0000256" key="3">
    <source>
        <dbReference type="ARBA" id="ARBA00022741"/>
    </source>
</evidence>
<evidence type="ECO:0000256" key="1">
    <source>
        <dbReference type="ARBA" id="ARBA00008239"/>
    </source>
</evidence>
<dbReference type="PANTHER" id="PTHR11528">
    <property type="entry name" value="HEAT SHOCK PROTEIN 90 FAMILY MEMBER"/>
    <property type="match status" value="1"/>
</dbReference>
<evidence type="ECO:0000256" key="12">
    <source>
        <dbReference type="SAM" id="MobiDB-lite"/>
    </source>
</evidence>
<dbReference type="CDD" id="cd16927">
    <property type="entry name" value="HATPase_Hsp90-like"/>
    <property type="match status" value="1"/>
</dbReference>
<keyword evidence="14" id="KW-1185">Reference proteome</keyword>
<evidence type="ECO:0000256" key="5">
    <source>
        <dbReference type="ARBA" id="ARBA00023016"/>
    </source>
</evidence>
<feature type="binding site" evidence="11">
    <location>
        <position position="31"/>
    </location>
    <ligand>
        <name>ATP</name>
        <dbReference type="ChEBI" id="CHEBI:30616"/>
    </ligand>
</feature>
<feature type="binding site" evidence="11">
    <location>
        <position position="81"/>
    </location>
    <ligand>
        <name>ATP</name>
        <dbReference type="ChEBI" id="CHEBI:30616"/>
    </ligand>
</feature>
<dbReference type="InterPro" id="IPR020568">
    <property type="entry name" value="Ribosomal_Su5_D2-typ_SF"/>
</dbReference>
<dbReference type="FunFam" id="3.30.230.80:FF:000008">
    <property type="entry name" value="Molecular chaperone HtpG"/>
    <property type="match status" value="1"/>
</dbReference>
<dbReference type="Pfam" id="PF13589">
    <property type="entry name" value="HATPase_c_3"/>
    <property type="match status" value="1"/>
</dbReference>
<dbReference type="AlphaFoldDB" id="A0A2V1INC5"/>
<evidence type="ECO:0000256" key="2">
    <source>
        <dbReference type="ARBA" id="ARBA00022490"/>
    </source>
</evidence>
<feature type="binding site" evidence="11">
    <location>
        <position position="35"/>
    </location>
    <ligand>
        <name>ATP</name>
        <dbReference type="ChEBI" id="CHEBI:30616"/>
    </ligand>
</feature>
<dbReference type="InterPro" id="IPR019805">
    <property type="entry name" value="Heat_shock_protein_90_CS"/>
</dbReference>
<evidence type="ECO:0000313" key="14">
    <source>
        <dbReference type="Proteomes" id="UP000244905"/>
    </source>
</evidence>
<feature type="binding site" evidence="11">
    <location>
        <position position="328"/>
    </location>
    <ligand>
        <name>ATP</name>
        <dbReference type="ChEBI" id="CHEBI:30616"/>
    </ligand>
</feature>
<dbReference type="InterPro" id="IPR020575">
    <property type="entry name" value="Hsp90_N"/>
</dbReference>
<feature type="binding site" evidence="11">
    <location>
        <position position="76"/>
    </location>
    <ligand>
        <name>ATP</name>
        <dbReference type="ChEBI" id="CHEBI:30616"/>
    </ligand>
</feature>
<comment type="similarity">
    <text evidence="1">Belongs to the heat shock protein 90 family.</text>
</comment>
<dbReference type="GO" id="GO:0005524">
    <property type="term" value="F:ATP binding"/>
    <property type="evidence" value="ECO:0007669"/>
    <property type="project" value="UniProtKB-KW"/>
</dbReference>
<accession>A0A2V1INC5</accession>
<dbReference type="FunFam" id="3.30.565.10:FF:000076">
    <property type="entry name" value="Molecular chaperone HtpG"/>
    <property type="match status" value="1"/>
</dbReference>
<dbReference type="GeneID" id="82524847"/>
<reference evidence="14" key="1">
    <citation type="submission" date="2018-02" db="EMBL/GenBank/DDBJ databases">
        <authorList>
            <person name="Clavel T."/>
            <person name="Strowig T."/>
        </authorList>
    </citation>
    <scope>NUCLEOTIDE SEQUENCE [LARGE SCALE GENOMIC DNA]</scope>
    <source>
        <strain evidence="14">DSM 103720</strain>
    </source>
</reference>
<dbReference type="EMBL" id="PUEC01000001">
    <property type="protein sequence ID" value="PWB04451.1"/>
    <property type="molecule type" value="Genomic_DNA"/>
</dbReference>
<keyword evidence="6" id="KW-0143">Chaperone</keyword>
<keyword evidence="3 11" id="KW-0547">Nucleotide-binding</keyword>
<feature type="region of interest" description="Disordered" evidence="12">
    <location>
        <begin position="611"/>
        <end position="631"/>
    </location>
</feature>
<feature type="binding site" evidence="11">
    <location>
        <position position="166"/>
    </location>
    <ligand>
        <name>ATP</name>
        <dbReference type="ChEBI" id="CHEBI:30616"/>
    </ligand>
</feature>